<feature type="transmembrane region" description="Helical" evidence="1">
    <location>
        <begin position="164"/>
        <end position="182"/>
    </location>
</feature>
<comment type="caution">
    <text evidence="2">The sequence shown here is derived from an EMBL/GenBank/DDBJ whole genome shotgun (WGS) entry which is preliminary data.</text>
</comment>
<feature type="transmembrane region" description="Helical" evidence="1">
    <location>
        <begin position="77"/>
        <end position="95"/>
    </location>
</feature>
<feature type="transmembrane region" description="Helical" evidence="1">
    <location>
        <begin position="14"/>
        <end position="31"/>
    </location>
</feature>
<keyword evidence="1" id="KW-0472">Membrane</keyword>
<sequence length="234" mass="25459">MEMEYSLALALEDYLPVIFSLIGVWFLARTVYQVDRGLGMMVFTGLGLLAVGGLLKATWKLLMALNGTDVPLFSQALFPMIAPGFTLIAIAVYSYTRQLRGQSAIRWPWLVSLIIIALFGGGSAIIAANGGPWRVPLIMLATIGNVALLLILAIGAWRRNMRGLAVGFVVVVLVIIGMSQMANNVPQTIAVQWFEQIAQTLAQLAFCLGTWQLTQRMAQEAPVRRLVVRVGLAG</sequence>
<evidence type="ECO:0000313" key="2">
    <source>
        <dbReference type="EMBL" id="PMP76201.1"/>
    </source>
</evidence>
<proteinExistence type="predicted"/>
<dbReference type="EMBL" id="PNIQ01000878">
    <property type="protein sequence ID" value="PMP76201.1"/>
    <property type="molecule type" value="Genomic_DNA"/>
</dbReference>
<name>A0A2J6WY67_9CHLR</name>
<dbReference type="Proteomes" id="UP000243376">
    <property type="component" value="Unassembled WGS sequence"/>
</dbReference>
<dbReference type="AlphaFoldDB" id="A0A2J6WY67"/>
<keyword evidence="1" id="KW-0812">Transmembrane</keyword>
<evidence type="ECO:0000313" key="3">
    <source>
        <dbReference type="Proteomes" id="UP000243376"/>
    </source>
</evidence>
<feature type="transmembrane region" description="Helical" evidence="1">
    <location>
        <begin position="107"/>
        <end position="127"/>
    </location>
</feature>
<evidence type="ECO:0000256" key="1">
    <source>
        <dbReference type="SAM" id="Phobius"/>
    </source>
</evidence>
<accession>A0A2J6WY67</accession>
<feature type="transmembrane region" description="Helical" evidence="1">
    <location>
        <begin position="133"/>
        <end position="157"/>
    </location>
</feature>
<feature type="transmembrane region" description="Helical" evidence="1">
    <location>
        <begin position="38"/>
        <end position="57"/>
    </location>
</feature>
<reference evidence="2 3" key="1">
    <citation type="submission" date="2018-01" db="EMBL/GenBank/DDBJ databases">
        <title>Metagenomic assembled genomes from two thermal pools in the Uzon Caldera, Kamchatka, Russia.</title>
        <authorList>
            <person name="Wilkins L."/>
            <person name="Ettinger C."/>
        </authorList>
    </citation>
    <scope>NUCLEOTIDE SEQUENCE [LARGE SCALE GENOMIC DNA]</scope>
    <source>
        <strain evidence="2">ZAV-02</strain>
    </source>
</reference>
<protein>
    <submittedName>
        <fullName evidence="2">Uncharacterized protein</fullName>
    </submittedName>
</protein>
<organism evidence="2 3">
    <name type="scientific">Chloroflexus aggregans</name>
    <dbReference type="NCBI Taxonomy" id="152260"/>
    <lineage>
        <taxon>Bacteria</taxon>
        <taxon>Bacillati</taxon>
        <taxon>Chloroflexota</taxon>
        <taxon>Chloroflexia</taxon>
        <taxon>Chloroflexales</taxon>
        <taxon>Chloroflexineae</taxon>
        <taxon>Chloroflexaceae</taxon>
        <taxon>Chloroflexus</taxon>
    </lineage>
</organism>
<keyword evidence="1" id="KW-1133">Transmembrane helix</keyword>
<gene>
    <name evidence="2" type="ORF">C0184_13095</name>
</gene>